<reference evidence="2 3" key="1">
    <citation type="submission" date="2023-09" db="EMBL/GenBank/DDBJ databases">
        <authorList>
            <person name="Rey-Velasco X."/>
        </authorList>
    </citation>
    <scope>NUCLEOTIDE SEQUENCE [LARGE SCALE GENOMIC DNA]</scope>
    <source>
        <strain evidence="2 3">F394</strain>
    </source>
</reference>
<organism evidence="2 3">
    <name type="scientific">Rubrivirga litoralis</name>
    <dbReference type="NCBI Taxonomy" id="3075598"/>
    <lineage>
        <taxon>Bacteria</taxon>
        <taxon>Pseudomonadati</taxon>
        <taxon>Rhodothermota</taxon>
        <taxon>Rhodothermia</taxon>
        <taxon>Rhodothermales</taxon>
        <taxon>Rubricoccaceae</taxon>
        <taxon>Rubrivirga</taxon>
    </lineage>
</organism>
<dbReference type="RefSeq" id="WP_311663093.1">
    <property type="nucleotide sequence ID" value="NZ_JAVRHT010000016.1"/>
</dbReference>
<dbReference type="EMBL" id="JAVRHT010000016">
    <property type="protein sequence ID" value="MDT0631749.1"/>
    <property type="molecule type" value="Genomic_DNA"/>
</dbReference>
<evidence type="ECO:0000313" key="3">
    <source>
        <dbReference type="Proteomes" id="UP001267426"/>
    </source>
</evidence>
<comment type="caution">
    <text evidence="2">The sequence shown here is derived from an EMBL/GenBank/DDBJ whole genome shotgun (WGS) entry which is preliminary data.</text>
</comment>
<keyword evidence="1" id="KW-0732">Signal</keyword>
<feature type="signal peptide" evidence="1">
    <location>
        <begin position="1"/>
        <end position="20"/>
    </location>
</feature>
<dbReference type="Proteomes" id="UP001267426">
    <property type="component" value="Unassembled WGS sequence"/>
</dbReference>
<protein>
    <recommendedName>
        <fullName evidence="4">Lipocalin-like domain-containing protein</fullName>
    </recommendedName>
</protein>
<evidence type="ECO:0000313" key="2">
    <source>
        <dbReference type="EMBL" id="MDT0631749.1"/>
    </source>
</evidence>
<proteinExistence type="predicted"/>
<sequence length="140" mass="15106">MRLLALLALFLTALPASAQAARDSDSERPATERTEATVDPNLVGEWRLLQVEEAGEIGTFGGEIKGMDCDFEAGGSAHVRLEVMQDLDLQEHAEAFPFETEGGAIVRPGAPPVRYEVLGEDLLVLRDPTGLVVHLVRVEG</sequence>
<accession>A0ABU3BR54</accession>
<feature type="chain" id="PRO_5046865275" description="Lipocalin-like domain-containing protein" evidence="1">
    <location>
        <begin position="21"/>
        <end position="140"/>
    </location>
</feature>
<evidence type="ECO:0008006" key="4">
    <source>
        <dbReference type="Google" id="ProtNLM"/>
    </source>
</evidence>
<evidence type="ECO:0000256" key="1">
    <source>
        <dbReference type="SAM" id="SignalP"/>
    </source>
</evidence>
<name>A0ABU3BR54_9BACT</name>
<gene>
    <name evidence="2" type="ORF">RM540_08325</name>
</gene>
<keyword evidence="3" id="KW-1185">Reference proteome</keyword>